<evidence type="ECO:0000256" key="5">
    <source>
        <dbReference type="ARBA" id="ARBA00022839"/>
    </source>
</evidence>
<evidence type="ECO:0000256" key="2">
    <source>
        <dbReference type="ARBA" id="ARBA00006357"/>
    </source>
</evidence>
<comment type="subcellular location">
    <subcellularLocation>
        <location evidence="1">Nucleus</location>
    </subcellularLocation>
</comment>
<feature type="domain" description="Exonuclease" evidence="8">
    <location>
        <begin position="374"/>
        <end position="534"/>
    </location>
</feature>
<dbReference type="InterPro" id="IPR036397">
    <property type="entry name" value="RNaseH_sf"/>
</dbReference>
<keyword evidence="10" id="KW-1185">Reference proteome</keyword>
<feature type="region of interest" description="Disordered" evidence="7">
    <location>
        <begin position="1"/>
        <end position="80"/>
    </location>
</feature>
<dbReference type="SUPFAM" id="SSF53098">
    <property type="entry name" value="Ribonuclease H-like"/>
    <property type="match status" value="1"/>
</dbReference>
<evidence type="ECO:0000256" key="6">
    <source>
        <dbReference type="ARBA" id="ARBA00023242"/>
    </source>
</evidence>
<dbReference type="PANTHER" id="PTHR12801:SF82">
    <property type="entry name" value="RNA EXONUCLEASE 5"/>
    <property type="match status" value="1"/>
</dbReference>
<keyword evidence="4" id="KW-0378">Hydrolase</keyword>
<accession>A0AAE1EYG1</accession>
<evidence type="ECO:0000256" key="7">
    <source>
        <dbReference type="SAM" id="MobiDB-lite"/>
    </source>
</evidence>
<dbReference type="InterPro" id="IPR034922">
    <property type="entry name" value="REX1-like_exo"/>
</dbReference>
<comment type="caution">
    <text evidence="9">The sequence shown here is derived from an EMBL/GenBank/DDBJ whole genome shotgun (WGS) entry which is preliminary data.</text>
</comment>
<feature type="compositionally biased region" description="Basic residues" evidence="7">
    <location>
        <begin position="30"/>
        <end position="43"/>
    </location>
</feature>
<name>A0AAE1EYG1_PETCI</name>
<keyword evidence="6" id="KW-0539">Nucleus</keyword>
<keyword evidence="5" id="KW-0269">Exonuclease</keyword>
<dbReference type="FunFam" id="3.30.420.10:FF:000019">
    <property type="entry name" value="RNA exonuclease NEF-sp"/>
    <property type="match status" value="1"/>
</dbReference>
<gene>
    <name evidence="9" type="ORF">Pcinc_030415</name>
</gene>
<comment type="similarity">
    <text evidence="2">Belongs to the REXO1/REXO3 family.</text>
</comment>
<dbReference type="GO" id="GO:0005634">
    <property type="term" value="C:nucleus"/>
    <property type="evidence" value="ECO:0007669"/>
    <property type="project" value="UniProtKB-SubCell"/>
</dbReference>
<dbReference type="AlphaFoldDB" id="A0AAE1EYG1"/>
<dbReference type="InterPro" id="IPR012337">
    <property type="entry name" value="RNaseH-like_sf"/>
</dbReference>
<proteinExistence type="inferred from homology"/>
<dbReference type="CDD" id="cd06145">
    <property type="entry name" value="REX1_like"/>
    <property type="match status" value="1"/>
</dbReference>
<dbReference type="SMART" id="SM00479">
    <property type="entry name" value="EXOIII"/>
    <property type="match status" value="1"/>
</dbReference>
<dbReference type="Gene3D" id="3.30.420.10">
    <property type="entry name" value="Ribonuclease H-like superfamily/Ribonuclease H"/>
    <property type="match status" value="1"/>
</dbReference>
<feature type="compositionally biased region" description="Basic and acidic residues" evidence="7">
    <location>
        <begin position="52"/>
        <end position="73"/>
    </location>
</feature>
<evidence type="ECO:0000256" key="4">
    <source>
        <dbReference type="ARBA" id="ARBA00022801"/>
    </source>
</evidence>
<dbReference type="Pfam" id="PF00929">
    <property type="entry name" value="RNase_T"/>
    <property type="match status" value="1"/>
</dbReference>
<feature type="compositionally biased region" description="Basic and acidic residues" evidence="7">
    <location>
        <begin position="1"/>
        <end position="16"/>
    </location>
</feature>
<dbReference type="GO" id="GO:0003676">
    <property type="term" value="F:nucleic acid binding"/>
    <property type="evidence" value="ECO:0007669"/>
    <property type="project" value="InterPro"/>
</dbReference>
<feature type="compositionally biased region" description="Polar residues" evidence="7">
    <location>
        <begin position="181"/>
        <end position="201"/>
    </location>
</feature>
<keyword evidence="3" id="KW-0540">Nuclease</keyword>
<feature type="region of interest" description="Disordered" evidence="7">
    <location>
        <begin position="181"/>
        <end position="204"/>
    </location>
</feature>
<dbReference type="PANTHER" id="PTHR12801">
    <property type="entry name" value="RNA EXONUCLEASE REXO1 / RECO3 FAMILY MEMBER-RELATED"/>
    <property type="match status" value="1"/>
</dbReference>
<evidence type="ECO:0000313" key="9">
    <source>
        <dbReference type="EMBL" id="KAK3863847.1"/>
    </source>
</evidence>
<reference evidence="9" key="1">
    <citation type="submission" date="2023-10" db="EMBL/GenBank/DDBJ databases">
        <title>Genome assemblies of two species of porcelain crab, Petrolisthes cinctipes and Petrolisthes manimaculis (Anomura: Porcellanidae).</title>
        <authorList>
            <person name="Angst P."/>
        </authorList>
    </citation>
    <scope>NUCLEOTIDE SEQUENCE</scope>
    <source>
        <strain evidence="9">PB745_01</strain>
        <tissue evidence="9">Gill</tissue>
    </source>
</reference>
<dbReference type="GO" id="GO:0004527">
    <property type="term" value="F:exonuclease activity"/>
    <property type="evidence" value="ECO:0007669"/>
    <property type="project" value="UniProtKB-KW"/>
</dbReference>
<evidence type="ECO:0000256" key="1">
    <source>
        <dbReference type="ARBA" id="ARBA00004123"/>
    </source>
</evidence>
<evidence type="ECO:0000313" key="10">
    <source>
        <dbReference type="Proteomes" id="UP001286313"/>
    </source>
</evidence>
<protein>
    <recommendedName>
        <fullName evidence="8">Exonuclease domain-containing protein</fullName>
    </recommendedName>
</protein>
<dbReference type="Proteomes" id="UP001286313">
    <property type="component" value="Unassembled WGS sequence"/>
</dbReference>
<evidence type="ECO:0000256" key="3">
    <source>
        <dbReference type="ARBA" id="ARBA00022722"/>
    </source>
</evidence>
<dbReference type="InterPro" id="IPR013520">
    <property type="entry name" value="Ribonucl_H"/>
</dbReference>
<sequence>MTNVDGKKMKWKENKLKVNKKIRKPLEDKKKKRLVNKKKKLKALIHLQEGNNEDKEVKNKKGSSRRKENDQGKDPQNVKQKLTAEEYAELKRRKKEVDKQKMAWPRIFLNCLGESSSLSVDSSQHTPLYMNDIHQALFSSITQHQKPPRWIRIVRQTKISHVVTVLVEGVSLADILEASQLSPDQHTDTSASSQVTASLENGNADVTMEEVCDSTDIMSNTQSDNKRTQGENHGRQLKWLSDVLPRTSHSTNIKVEVMAPAKYKVAPIEELINLPVPKVDKNRNIQLDVNFLDGAAKSDVTVQEYNNVFPVTTETRDNNKLPESDKFDRRKLLLSMKELCLYNFPLAVPGCVGSNDLLFKYTSDSYSEVTQSSPLFSVDCEMCMTDNLELELTSISIVNEELELVYRTLVKPHNPIIDYLTRYSGITENMLEDVTTRLCDVQECLGEILPPDAILIGHSLDADLKAMKMMHPYVVDTSLSYNLSYNRKIRSSLKNLARHFLGEVIQDDIGGHNPTEDAAAAMKLVKLKLQNDITFGDAVMGFGETGWTPVEAPKNDDKNGEECEVHNSQVDTENCSAGNHYATNIFQQAKQLNMCLLTTPLCMKSYDRERVNMKEMHVEVLPGHKQISKRTAEVAIHTDFTLVHMKMDQKLDASQSIEERHHHLRKLDKRLGRIIKAAASKSLLMFVFSGSTPNIPEDKLSNGFAMIGIKGFPYRT</sequence>
<evidence type="ECO:0000259" key="8">
    <source>
        <dbReference type="SMART" id="SM00479"/>
    </source>
</evidence>
<dbReference type="EMBL" id="JAWQEG010003922">
    <property type="protein sequence ID" value="KAK3863847.1"/>
    <property type="molecule type" value="Genomic_DNA"/>
</dbReference>
<dbReference type="InterPro" id="IPR047021">
    <property type="entry name" value="REXO1/3/4-like"/>
</dbReference>
<organism evidence="9 10">
    <name type="scientific">Petrolisthes cinctipes</name>
    <name type="common">Flat porcelain crab</name>
    <dbReference type="NCBI Taxonomy" id="88211"/>
    <lineage>
        <taxon>Eukaryota</taxon>
        <taxon>Metazoa</taxon>
        <taxon>Ecdysozoa</taxon>
        <taxon>Arthropoda</taxon>
        <taxon>Crustacea</taxon>
        <taxon>Multicrustacea</taxon>
        <taxon>Malacostraca</taxon>
        <taxon>Eumalacostraca</taxon>
        <taxon>Eucarida</taxon>
        <taxon>Decapoda</taxon>
        <taxon>Pleocyemata</taxon>
        <taxon>Anomura</taxon>
        <taxon>Galatheoidea</taxon>
        <taxon>Porcellanidae</taxon>
        <taxon>Petrolisthes</taxon>
    </lineage>
</organism>